<dbReference type="KEGG" id="cpor:BED41_08490"/>
<accession>A0A1B2I586</accession>
<evidence type="ECO:0008006" key="3">
    <source>
        <dbReference type="Google" id="ProtNLM"/>
    </source>
</evidence>
<keyword evidence="2" id="KW-1185">Reference proteome</keyword>
<dbReference type="PIRSF" id="PIRSF004729">
    <property type="entry name" value="MutL"/>
    <property type="match status" value="1"/>
</dbReference>
<protein>
    <recommendedName>
        <fullName evidence="3">MutL protein</fullName>
    </recommendedName>
</protein>
<dbReference type="AlphaFoldDB" id="A0A1B2I586"/>
<dbReference type="Proteomes" id="UP000093044">
    <property type="component" value="Chromosome"/>
</dbReference>
<dbReference type="OrthoDB" id="9769453at2"/>
<dbReference type="RefSeq" id="WP_066744839.1">
    <property type="nucleotide sequence ID" value="NZ_CP016757.1"/>
</dbReference>
<dbReference type="InterPro" id="IPR006230">
    <property type="entry name" value="MutL"/>
</dbReference>
<evidence type="ECO:0000313" key="1">
    <source>
        <dbReference type="EMBL" id="ANZ45107.1"/>
    </source>
</evidence>
<dbReference type="STRING" id="1197717.BED41_08490"/>
<reference evidence="1" key="1">
    <citation type="submission" date="2016-08" db="EMBL/GenBank/DDBJ databases">
        <title>Complete genome of Cloacibacillus porcorum.</title>
        <authorList>
            <person name="Looft T."/>
            <person name="Bayles D.O."/>
            <person name="Alt D.P."/>
        </authorList>
    </citation>
    <scope>NUCLEOTIDE SEQUENCE [LARGE SCALE GENOMIC DNA]</scope>
    <source>
        <strain evidence="1">CL-84</strain>
    </source>
</reference>
<name>A0A1B2I586_9BACT</name>
<dbReference type="EMBL" id="CP016757">
    <property type="protein sequence ID" value="ANZ45107.1"/>
    <property type="molecule type" value="Genomic_DNA"/>
</dbReference>
<evidence type="ECO:0000313" key="2">
    <source>
        <dbReference type="Proteomes" id="UP000093044"/>
    </source>
</evidence>
<dbReference type="GeneID" id="83057885"/>
<gene>
    <name evidence="1" type="ORF">BED41_08490</name>
</gene>
<proteinExistence type="predicted"/>
<organism evidence="1 2">
    <name type="scientific">Cloacibacillus porcorum</name>
    <dbReference type="NCBI Taxonomy" id="1197717"/>
    <lineage>
        <taxon>Bacteria</taxon>
        <taxon>Thermotogati</taxon>
        <taxon>Synergistota</taxon>
        <taxon>Synergistia</taxon>
        <taxon>Synergistales</taxon>
        <taxon>Synergistaceae</taxon>
        <taxon>Cloacibacillus</taxon>
    </lineage>
</organism>
<dbReference type="NCBIfam" id="TIGR01319">
    <property type="entry name" value="glmL_fam"/>
    <property type="match status" value="1"/>
</dbReference>
<sequence length="464" mass="48198">MPRDRKAVLLDFGSTHTKVAVVSPREERILFSGCTASTVKSDARLGLRRCLEMARDVLSAAEFDGALKLASSSAAGGLRMAVIGLSRSLSVTAGRSAAFGAGGKILATLAGRIKEPELAGLAAEKVEIILFCGGYERGSEAALLHNAALLAASSLQAPVIYAGNSFAAAKVRSLLASGGKECFIADNIIPSVGVLNTAMAESIVREIFLKRIINMKGLDGVRGMLDGILMPTPSAVLAAGELLARGCDGEKGLGELIIFDVGGATTDVHSFAEQRPYDGARFIGAAEGFAKRTVEGDLGLRESSVLVAEGAGTAKLAADAAVSDAFMAEAVARRVADNSFLPATREERRVDSALASYCVRAAARRHAGCIEHTASVGCKLLQRGKNLGGVKNIIGTGGPLINNEDPAALLKEALRKGGERDVLLPETAALYADGSYMLYAMGLLVCHEPKAALGIMKKSLEALS</sequence>
<dbReference type="Pfam" id="PF13941">
    <property type="entry name" value="MutL"/>
    <property type="match status" value="1"/>
</dbReference>